<dbReference type="PANTHER" id="PTHR37422">
    <property type="entry name" value="TEICHURONIC ACID BIOSYNTHESIS PROTEIN TUAE"/>
    <property type="match status" value="1"/>
</dbReference>
<gene>
    <name evidence="7" type="ORF">H744_2c2846</name>
</gene>
<keyword evidence="3 5" id="KW-1133">Transmembrane helix</keyword>
<dbReference type="OrthoDB" id="5445132at2"/>
<organism evidence="7 8">
    <name type="scientific">Photobacterium gaetbulicola Gung47</name>
    <dbReference type="NCBI Taxonomy" id="658445"/>
    <lineage>
        <taxon>Bacteria</taxon>
        <taxon>Pseudomonadati</taxon>
        <taxon>Pseudomonadota</taxon>
        <taxon>Gammaproteobacteria</taxon>
        <taxon>Vibrionales</taxon>
        <taxon>Vibrionaceae</taxon>
        <taxon>Photobacterium</taxon>
    </lineage>
</organism>
<dbReference type="AlphaFoldDB" id="A0A0C5WWU3"/>
<reference evidence="7 8" key="1">
    <citation type="submission" date="2013-05" db="EMBL/GenBank/DDBJ databases">
        <title>Complete genome sequence of the lipase-producing bacterium Photobacterium gaetbulicola Gung47.</title>
        <authorList>
            <person name="Kim Y.-O."/>
        </authorList>
    </citation>
    <scope>NUCLEOTIDE SEQUENCE [LARGE SCALE GENOMIC DNA]</scope>
    <source>
        <strain evidence="7 8">Gung47</strain>
    </source>
</reference>
<feature type="transmembrane region" description="Helical" evidence="5">
    <location>
        <begin position="9"/>
        <end position="26"/>
    </location>
</feature>
<dbReference type="InterPro" id="IPR007016">
    <property type="entry name" value="O-antigen_ligase-rel_domated"/>
</dbReference>
<proteinExistence type="predicted"/>
<feature type="transmembrane region" description="Helical" evidence="5">
    <location>
        <begin position="57"/>
        <end position="77"/>
    </location>
</feature>
<dbReference type="PATRIC" id="fig|658445.3.peg.4892"/>
<dbReference type="PANTHER" id="PTHR37422:SF13">
    <property type="entry name" value="LIPOPOLYSACCHARIDE BIOSYNTHESIS PROTEIN PA4999-RELATED"/>
    <property type="match status" value="1"/>
</dbReference>
<dbReference type="Pfam" id="PF04932">
    <property type="entry name" value="Wzy_C"/>
    <property type="match status" value="1"/>
</dbReference>
<evidence type="ECO:0000256" key="1">
    <source>
        <dbReference type="ARBA" id="ARBA00004141"/>
    </source>
</evidence>
<feature type="transmembrane region" description="Helical" evidence="5">
    <location>
        <begin position="32"/>
        <end position="50"/>
    </location>
</feature>
<evidence type="ECO:0000313" key="8">
    <source>
        <dbReference type="Proteomes" id="UP000032303"/>
    </source>
</evidence>
<keyword evidence="4 5" id="KW-0472">Membrane</keyword>
<feature type="transmembrane region" description="Helical" evidence="5">
    <location>
        <begin position="187"/>
        <end position="203"/>
    </location>
</feature>
<feature type="transmembrane region" description="Helical" evidence="5">
    <location>
        <begin position="322"/>
        <end position="344"/>
    </location>
</feature>
<feature type="domain" description="O-antigen ligase-related" evidence="6">
    <location>
        <begin position="194"/>
        <end position="337"/>
    </location>
</feature>
<keyword evidence="2 5" id="KW-0812">Transmembrane</keyword>
<evidence type="ECO:0000256" key="2">
    <source>
        <dbReference type="ARBA" id="ARBA00022692"/>
    </source>
</evidence>
<feature type="transmembrane region" description="Helical" evidence="5">
    <location>
        <begin position="232"/>
        <end position="248"/>
    </location>
</feature>
<dbReference type="GO" id="GO:0016020">
    <property type="term" value="C:membrane"/>
    <property type="evidence" value="ECO:0007669"/>
    <property type="project" value="UniProtKB-SubCell"/>
</dbReference>
<dbReference type="Proteomes" id="UP000032303">
    <property type="component" value="Chromosome 2"/>
</dbReference>
<dbReference type="KEGG" id="pgb:H744_2c2846"/>
<feature type="transmembrane region" description="Helical" evidence="5">
    <location>
        <begin position="123"/>
        <end position="143"/>
    </location>
</feature>
<evidence type="ECO:0000256" key="3">
    <source>
        <dbReference type="ARBA" id="ARBA00022989"/>
    </source>
</evidence>
<accession>A0A0C5WWU3</accession>
<dbReference type="InterPro" id="IPR051533">
    <property type="entry name" value="WaaL-like"/>
</dbReference>
<feature type="transmembrane region" description="Helical" evidence="5">
    <location>
        <begin position="209"/>
        <end position="225"/>
    </location>
</feature>
<evidence type="ECO:0000256" key="5">
    <source>
        <dbReference type="SAM" id="Phobius"/>
    </source>
</evidence>
<dbReference type="HOGENOM" id="CLU_667054_0_0_6"/>
<feature type="transmembrane region" description="Helical" evidence="5">
    <location>
        <begin position="163"/>
        <end position="180"/>
    </location>
</feature>
<dbReference type="STRING" id="658445.H744_2c2846"/>
<feature type="transmembrane region" description="Helical" evidence="5">
    <location>
        <begin position="83"/>
        <end position="103"/>
    </location>
</feature>
<dbReference type="EMBL" id="CP005974">
    <property type="protein sequence ID" value="AJR09499.1"/>
    <property type="molecule type" value="Genomic_DNA"/>
</dbReference>
<feature type="transmembrane region" description="Helical" evidence="5">
    <location>
        <begin position="378"/>
        <end position="394"/>
    </location>
</feature>
<protein>
    <recommendedName>
        <fullName evidence="6">O-antigen ligase-related domain-containing protein</fullName>
    </recommendedName>
</protein>
<evidence type="ECO:0000313" key="7">
    <source>
        <dbReference type="EMBL" id="AJR09499.1"/>
    </source>
</evidence>
<comment type="subcellular location">
    <subcellularLocation>
        <location evidence="1">Membrane</location>
        <topology evidence="1">Multi-pass membrane protein</topology>
    </subcellularLocation>
</comment>
<keyword evidence="8" id="KW-1185">Reference proteome</keyword>
<name>A0A0C5WWU3_9GAMM</name>
<feature type="transmembrane region" description="Helical" evidence="5">
    <location>
        <begin position="356"/>
        <end position="372"/>
    </location>
</feature>
<evidence type="ECO:0000259" key="6">
    <source>
        <dbReference type="Pfam" id="PF04932"/>
    </source>
</evidence>
<sequence length="408" mass="46843">MLFTLTRNIFLYCLIFIVLFLEPVSIGGVKFAILWKFIFFGYLLTLVLFYRRVPKDFFILLTLILALKNLLSFGAISAPLEPFMALIRMLTFPVIIAGFYVIVKSNQKSIDTLNSIIKHYPYFVSFSCLPFVIGVLEPISHQVDLESFGVESFMFTGVFQNPHSASINIAFAMLALICIILRDKRKLLIFNSFILIFLLYCLYKTYARTGLLVFILGCLPILWSYKLKARTYIAITLVSIMSFSYVATNDLLMDRLFDKRVNVSGDADFMQLGSGRPLIWKTSFFYYYDSSLDEIFLGVSETKLKENNLKELGLRIFSHNGFLDALAINGIVGLVLTITFFIVLKRRLYNIKNINLKLIGKCFFMGYLAYFVVQGGNYFTIDFLVSILILVGILERNEKRKENFNYGS</sequence>
<evidence type="ECO:0000256" key="4">
    <source>
        <dbReference type="ARBA" id="ARBA00023136"/>
    </source>
</evidence>